<organism evidence="12 13">
    <name type="scientific">Mycolicibacterium fluoranthenivorans</name>
    <dbReference type="NCBI Taxonomy" id="258505"/>
    <lineage>
        <taxon>Bacteria</taxon>
        <taxon>Bacillati</taxon>
        <taxon>Actinomycetota</taxon>
        <taxon>Actinomycetes</taxon>
        <taxon>Mycobacteriales</taxon>
        <taxon>Mycobacteriaceae</taxon>
        <taxon>Mycolicibacterium</taxon>
    </lineage>
</organism>
<comment type="similarity">
    <text evidence="2">Belongs to the fatty acid desaturase type 2 family.</text>
</comment>
<protein>
    <submittedName>
        <fullName evidence="12">Acyl-[acyl-carrier-protein] desaturase</fullName>
    </submittedName>
</protein>
<dbReference type="GO" id="GO:0046872">
    <property type="term" value="F:metal ion binding"/>
    <property type="evidence" value="ECO:0007669"/>
    <property type="project" value="UniProtKB-KW"/>
</dbReference>
<keyword evidence="6" id="KW-0276">Fatty acid metabolism</keyword>
<keyword evidence="10" id="KW-0275">Fatty acid biosynthesis</keyword>
<dbReference type="GO" id="GO:0045300">
    <property type="term" value="F:stearoyl-[ACP] desaturase activity"/>
    <property type="evidence" value="ECO:0007669"/>
    <property type="project" value="InterPro"/>
</dbReference>
<comment type="cofactor">
    <cofactor evidence="11">
        <name>Fe cation</name>
        <dbReference type="ChEBI" id="CHEBI:24875"/>
    </cofactor>
    <text evidence="11">Binds 2 iron ions per subunit.</text>
</comment>
<dbReference type="Gene3D" id="1.10.620.20">
    <property type="entry name" value="Ribonucleotide Reductase, subunit A"/>
    <property type="match status" value="1"/>
</dbReference>
<reference evidence="13" key="1">
    <citation type="submission" date="2016-10" db="EMBL/GenBank/DDBJ databases">
        <authorList>
            <person name="Varghese N."/>
            <person name="Submissions S."/>
        </authorList>
    </citation>
    <scope>NUCLEOTIDE SEQUENCE [LARGE SCALE GENOMIC DNA]</scope>
    <source>
        <strain evidence="13">UNC267MFSha1.1M11</strain>
    </source>
</reference>
<dbReference type="InterPro" id="IPR009078">
    <property type="entry name" value="Ferritin-like_SF"/>
</dbReference>
<dbReference type="GO" id="GO:0005829">
    <property type="term" value="C:cytosol"/>
    <property type="evidence" value="ECO:0007669"/>
    <property type="project" value="TreeGrafter"/>
</dbReference>
<dbReference type="AlphaFoldDB" id="A0A1G4WUT0"/>
<feature type="binding site" evidence="11">
    <location>
        <position position="199"/>
    </location>
    <ligand>
        <name>Fe cation</name>
        <dbReference type="ChEBI" id="CHEBI:24875"/>
        <label>2</label>
    </ligand>
</feature>
<evidence type="ECO:0000256" key="2">
    <source>
        <dbReference type="ARBA" id="ARBA00008749"/>
    </source>
</evidence>
<evidence type="ECO:0000256" key="1">
    <source>
        <dbReference type="ARBA" id="ARBA00001954"/>
    </source>
</evidence>
<evidence type="ECO:0000313" key="13">
    <source>
        <dbReference type="Proteomes" id="UP000199707"/>
    </source>
</evidence>
<evidence type="ECO:0000313" key="12">
    <source>
        <dbReference type="EMBL" id="SCX30037.1"/>
    </source>
</evidence>
<evidence type="ECO:0000256" key="9">
    <source>
        <dbReference type="ARBA" id="ARBA00023098"/>
    </source>
</evidence>
<feature type="binding site" evidence="11">
    <location>
        <position position="117"/>
    </location>
    <ligand>
        <name>Fe cation</name>
        <dbReference type="ChEBI" id="CHEBI:24875"/>
        <label>2</label>
    </ligand>
</feature>
<accession>A0A1G4WUT0</accession>
<comment type="cofactor">
    <cofactor evidence="1">
        <name>Fe(2+)</name>
        <dbReference type="ChEBI" id="CHEBI:29033"/>
    </cofactor>
</comment>
<evidence type="ECO:0000256" key="4">
    <source>
        <dbReference type="ARBA" id="ARBA00022516"/>
    </source>
</evidence>
<dbReference type="STRING" id="1502745.SAMN02799620_04985"/>
<keyword evidence="4" id="KW-0444">Lipid biosynthesis</keyword>
<dbReference type="PANTHER" id="PTHR31155:SF9">
    <property type="entry name" value="STEAROYL-[ACYL-CARRIER-PROTEIN] 9-DESATURASE 7, CHLOROPLASTIC"/>
    <property type="match status" value="1"/>
</dbReference>
<evidence type="ECO:0000256" key="7">
    <source>
        <dbReference type="ARBA" id="ARBA00023002"/>
    </source>
</evidence>
<name>A0A1G4WUT0_9MYCO</name>
<dbReference type="Pfam" id="PF03405">
    <property type="entry name" value="FA_desaturase_2"/>
    <property type="match status" value="1"/>
</dbReference>
<gene>
    <name evidence="12" type="ORF">SAMN02799620_04985</name>
</gene>
<feature type="binding site" evidence="11">
    <location>
        <position position="199"/>
    </location>
    <ligand>
        <name>Fe cation</name>
        <dbReference type="ChEBI" id="CHEBI:24875"/>
        <label>1</label>
    </ligand>
</feature>
<keyword evidence="9" id="KW-0443">Lipid metabolism</keyword>
<dbReference type="PANTHER" id="PTHR31155">
    <property type="entry name" value="ACYL- ACYL-CARRIER-PROTEIN DESATURASE-RELATED"/>
    <property type="match status" value="1"/>
</dbReference>
<feature type="binding site" evidence="11">
    <location>
        <position position="202"/>
    </location>
    <ligand>
        <name>Fe cation</name>
        <dbReference type="ChEBI" id="CHEBI:24875"/>
        <label>2</label>
    </ligand>
</feature>
<dbReference type="SUPFAM" id="SSF47240">
    <property type="entry name" value="Ferritin-like"/>
    <property type="match status" value="1"/>
</dbReference>
<feature type="binding site" evidence="11">
    <location>
        <position position="120"/>
    </location>
    <ligand>
        <name>Fe cation</name>
        <dbReference type="ChEBI" id="CHEBI:24875"/>
        <label>1</label>
    </ligand>
</feature>
<dbReference type="Proteomes" id="UP000199707">
    <property type="component" value="Unassembled WGS sequence"/>
</dbReference>
<feature type="binding site" evidence="11">
    <location>
        <position position="117"/>
    </location>
    <ligand>
        <name>Fe cation</name>
        <dbReference type="ChEBI" id="CHEBI:24875"/>
        <label>1</label>
    </ligand>
</feature>
<dbReference type="GO" id="GO:0006633">
    <property type="term" value="P:fatty acid biosynthetic process"/>
    <property type="evidence" value="ECO:0007669"/>
    <property type="project" value="UniProtKB-KW"/>
</dbReference>
<keyword evidence="5 11" id="KW-0479">Metal-binding</keyword>
<keyword evidence="7" id="KW-0560">Oxidoreductase</keyword>
<dbReference type="PIRSF" id="PIRSF000346">
    <property type="entry name" value="Dlt9_acylACP_des"/>
    <property type="match status" value="1"/>
</dbReference>
<evidence type="ECO:0000256" key="8">
    <source>
        <dbReference type="ARBA" id="ARBA00023004"/>
    </source>
</evidence>
<evidence type="ECO:0000256" key="11">
    <source>
        <dbReference type="PIRSR" id="PIRSR000346-1"/>
    </source>
</evidence>
<feature type="binding site" evidence="11">
    <location>
        <position position="169"/>
    </location>
    <ligand>
        <name>Fe cation</name>
        <dbReference type="ChEBI" id="CHEBI:24875"/>
        <label>2</label>
    </ligand>
</feature>
<sequence length="285" mass="31538">MYEGYSYLMAQKTPPVANTLTLELEPVVAENLTRHLATEEPWYGHDYVPFDQGENFAFLGGKDWDPSDVTLPKPVTDALEILLITKDNLAAHHREIVEHFILDQKWGRWIGRWTAEEHLHAIALRNYLVVTREVDPAANEDVRVEHVMKGYRADKLTQIETLVNIAFFEQSNAVFCRNLEAQITDPTLKGLVGKIATDEERHAVFFSNLVAHVATTARAETVAAVVSRAAELGVVGSDIDAYADKVASVASAGIFDQAALAAVVADRIAAWGLAEEPELREFTSA</sequence>
<proteinExistence type="inferred from homology"/>
<dbReference type="EMBL" id="FMUB01000011">
    <property type="protein sequence ID" value="SCX30037.1"/>
    <property type="molecule type" value="Genomic_DNA"/>
</dbReference>
<evidence type="ECO:0000256" key="10">
    <source>
        <dbReference type="ARBA" id="ARBA00023160"/>
    </source>
</evidence>
<keyword evidence="8 11" id="KW-0408">Iron</keyword>
<dbReference type="InterPro" id="IPR005067">
    <property type="entry name" value="Fatty_acid_desaturase-2"/>
</dbReference>
<evidence type="ECO:0000256" key="5">
    <source>
        <dbReference type="ARBA" id="ARBA00022723"/>
    </source>
</evidence>
<evidence type="ECO:0000256" key="3">
    <source>
        <dbReference type="ARBA" id="ARBA00011738"/>
    </source>
</evidence>
<evidence type="ECO:0000256" key="6">
    <source>
        <dbReference type="ARBA" id="ARBA00022832"/>
    </source>
</evidence>
<comment type="subunit">
    <text evidence="3">Homodimer.</text>
</comment>
<dbReference type="InterPro" id="IPR012348">
    <property type="entry name" value="RNR-like"/>
</dbReference>